<keyword evidence="4" id="KW-0539">Nucleus</keyword>
<comment type="caution">
    <text evidence="5">The sequence shown here is derived from an EMBL/GenBank/DDBJ whole genome shotgun (WGS) entry which is preliminary data.</text>
</comment>
<protein>
    <recommendedName>
        <fullName evidence="7">Nucleoporin Nup43</fullName>
    </recommendedName>
</protein>
<evidence type="ECO:0000256" key="2">
    <source>
        <dbReference type="ARBA" id="ARBA00022574"/>
    </source>
</evidence>
<evidence type="ECO:0008006" key="7">
    <source>
        <dbReference type="Google" id="ProtNLM"/>
    </source>
</evidence>
<evidence type="ECO:0000313" key="5">
    <source>
        <dbReference type="EMBL" id="KAJ8315816.1"/>
    </source>
</evidence>
<keyword evidence="6" id="KW-1185">Reference proteome</keyword>
<keyword evidence="3" id="KW-0677">Repeat</keyword>
<dbReference type="InterPro" id="IPR036322">
    <property type="entry name" value="WD40_repeat_dom_sf"/>
</dbReference>
<accession>A0ABQ9FET0</accession>
<dbReference type="InterPro" id="IPR001680">
    <property type="entry name" value="WD40_rpt"/>
</dbReference>
<keyword evidence="2" id="KW-0853">WD repeat</keyword>
<dbReference type="SUPFAM" id="SSF50978">
    <property type="entry name" value="WD40 repeat-like"/>
    <property type="match status" value="1"/>
</dbReference>
<gene>
    <name evidence="5" type="ORF">KUTeg_007966</name>
</gene>
<proteinExistence type="predicted"/>
<name>A0ABQ9FET0_TEGGR</name>
<dbReference type="InterPro" id="IPR015943">
    <property type="entry name" value="WD40/YVTN_repeat-like_dom_sf"/>
</dbReference>
<dbReference type="Pfam" id="PF00400">
    <property type="entry name" value="WD40"/>
    <property type="match status" value="1"/>
</dbReference>
<dbReference type="Gene3D" id="2.130.10.10">
    <property type="entry name" value="YVTN repeat-like/Quinoprotein amine dehydrogenase"/>
    <property type="match status" value="1"/>
</dbReference>
<organism evidence="5 6">
    <name type="scientific">Tegillarca granosa</name>
    <name type="common">Malaysian cockle</name>
    <name type="synonym">Anadara granosa</name>
    <dbReference type="NCBI Taxonomy" id="220873"/>
    <lineage>
        <taxon>Eukaryota</taxon>
        <taxon>Metazoa</taxon>
        <taxon>Spiralia</taxon>
        <taxon>Lophotrochozoa</taxon>
        <taxon>Mollusca</taxon>
        <taxon>Bivalvia</taxon>
        <taxon>Autobranchia</taxon>
        <taxon>Pteriomorphia</taxon>
        <taxon>Arcoida</taxon>
        <taxon>Arcoidea</taxon>
        <taxon>Arcidae</taxon>
        <taxon>Tegillarca</taxon>
    </lineage>
</organism>
<evidence type="ECO:0000256" key="1">
    <source>
        <dbReference type="ARBA" id="ARBA00004123"/>
    </source>
</evidence>
<dbReference type="PANTHER" id="PTHR22652">
    <property type="entry name" value="NUCLEOPORIN NUP43"/>
    <property type="match status" value="1"/>
</dbReference>
<evidence type="ECO:0000256" key="4">
    <source>
        <dbReference type="ARBA" id="ARBA00023242"/>
    </source>
</evidence>
<comment type="subcellular location">
    <subcellularLocation>
        <location evidence="1">Nucleus</location>
    </subcellularLocation>
</comment>
<dbReference type="PANTHER" id="PTHR22652:SF0">
    <property type="entry name" value="NUCLEOPORIN NUP43"/>
    <property type="match status" value="1"/>
</dbReference>
<dbReference type="EMBL" id="JARBDR010000337">
    <property type="protein sequence ID" value="KAJ8315816.1"/>
    <property type="molecule type" value="Genomic_DNA"/>
</dbReference>
<evidence type="ECO:0000313" key="6">
    <source>
        <dbReference type="Proteomes" id="UP001217089"/>
    </source>
</evidence>
<dbReference type="Proteomes" id="UP001217089">
    <property type="component" value="Unassembled WGS sequence"/>
</dbReference>
<sequence>MPDSLLFIFIQMSSACHNTVTYKFIGQENIIVSSSSGTVTLYKHHKNSQTLGIIHQWDKLHRHAIDQPSPCTCIATRGDEVIVSAGEDGRINVLHIGQKSPNPYKDTRDSSTINSIIFLKQTEFITVNSTGQLKIYDMRLNSSQPSQTLSLTGDLSPLQCIDKHPGQPHIITTGGQDGTLVWEVKFHKQNPDHIFTCSEDGSVWHWDGSNVNSVAMATGSAPLLAGTGAGSGGGLSTASHFQFGGSGVRESSPWLATDIAKNKIEINALVSEDFCNLPVNSLDIEGHSLLCGTDGETILQISLPMLR</sequence>
<reference evidence="5 6" key="1">
    <citation type="submission" date="2022-12" db="EMBL/GenBank/DDBJ databases">
        <title>Chromosome-level genome of Tegillarca granosa.</title>
        <authorList>
            <person name="Kim J."/>
        </authorList>
    </citation>
    <scope>NUCLEOTIDE SEQUENCE [LARGE SCALE GENOMIC DNA]</scope>
    <source>
        <strain evidence="5">Teg-2019</strain>
        <tissue evidence="5">Adductor muscle</tissue>
    </source>
</reference>
<dbReference type="SMART" id="SM00320">
    <property type="entry name" value="WD40"/>
    <property type="match status" value="3"/>
</dbReference>
<evidence type="ECO:0000256" key="3">
    <source>
        <dbReference type="ARBA" id="ARBA00022737"/>
    </source>
</evidence>